<evidence type="ECO:0000256" key="5">
    <source>
        <dbReference type="ARBA" id="ARBA00022840"/>
    </source>
</evidence>
<evidence type="ECO:0000313" key="9">
    <source>
        <dbReference type="EMBL" id="MFD0914939.1"/>
    </source>
</evidence>
<evidence type="ECO:0000256" key="6">
    <source>
        <dbReference type="ARBA" id="ARBA00023146"/>
    </source>
</evidence>
<comment type="caution">
    <text evidence="9">The sequence shown here is derived from an EMBL/GenBank/DDBJ whole genome shotgun (WGS) entry which is preliminary data.</text>
</comment>
<comment type="similarity">
    <text evidence="7">Belongs to the class-I aminoacyl-tRNA synthetase family.</text>
</comment>
<evidence type="ECO:0000259" key="8">
    <source>
        <dbReference type="Pfam" id="PF00749"/>
    </source>
</evidence>
<dbReference type="EMBL" id="JBHTJV010000002">
    <property type="protein sequence ID" value="MFD0914939.1"/>
    <property type="molecule type" value="Genomic_DNA"/>
</dbReference>
<sequence length="293" mass="33028">MTDRMPPVFRFAPSPNGLLHLGHAYSALLNFQMAQKSSGTFLLRIEDIDTERCRPELEAQMLHDLEWLGIEWDAEPRRQSDHFDDYADALAKLEAKGIIYPAFMSRSEIRRAIEPWGISWQTDPDGVPLYPGEERDLPLEQTARMVTERERHTKRLHMGKACAAPLLPLSWQENGAGPDGETGVITARPEAWGDVVIARSDTPTSYHLAVVVDDALQGVTTVVRGQDLFHSTSVHRLLQTLLELPEPAYHHHRLITDENGNKLSKSRGDISLKAMREAGKSPDDIKRMIGFHE</sequence>
<dbReference type="InterPro" id="IPR001412">
    <property type="entry name" value="aa-tRNA-synth_I_CS"/>
</dbReference>
<keyword evidence="7" id="KW-0648">Protein biosynthesis</keyword>
<keyword evidence="4" id="KW-0862">Zinc</keyword>
<keyword evidence="5 7" id="KW-0067">ATP-binding</keyword>
<dbReference type="Gene3D" id="3.40.50.620">
    <property type="entry name" value="HUPs"/>
    <property type="match status" value="1"/>
</dbReference>
<evidence type="ECO:0000256" key="1">
    <source>
        <dbReference type="ARBA" id="ARBA00022598"/>
    </source>
</evidence>
<dbReference type="InterPro" id="IPR020058">
    <property type="entry name" value="Glu/Gln-tRNA-synth_Ib_cat-dom"/>
</dbReference>
<keyword evidence="1 7" id="KW-0436">Ligase</keyword>
<dbReference type="PANTHER" id="PTHR43311">
    <property type="entry name" value="GLUTAMATE--TRNA LIGASE"/>
    <property type="match status" value="1"/>
</dbReference>
<evidence type="ECO:0000256" key="3">
    <source>
        <dbReference type="ARBA" id="ARBA00022741"/>
    </source>
</evidence>
<reference evidence="10" key="1">
    <citation type="journal article" date="2019" name="Int. J. Syst. Evol. Microbiol.">
        <title>The Global Catalogue of Microorganisms (GCM) 10K type strain sequencing project: providing services to taxonomists for standard genome sequencing and annotation.</title>
        <authorList>
            <consortium name="The Broad Institute Genomics Platform"/>
            <consortium name="The Broad Institute Genome Sequencing Center for Infectious Disease"/>
            <person name="Wu L."/>
            <person name="Ma J."/>
        </authorList>
    </citation>
    <scope>NUCLEOTIDE SEQUENCE [LARGE SCALE GENOMIC DNA]</scope>
    <source>
        <strain evidence="10">CCUG 60023</strain>
    </source>
</reference>
<feature type="domain" description="Glutamyl/glutaminyl-tRNA synthetase class Ib catalytic" evidence="8">
    <location>
        <begin position="10"/>
        <end position="282"/>
    </location>
</feature>
<dbReference type="Proteomes" id="UP001597101">
    <property type="component" value="Unassembled WGS sequence"/>
</dbReference>
<dbReference type="InterPro" id="IPR000924">
    <property type="entry name" value="Glu/Gln-tRNA-synth"/>
</dbReference>
<dbReference type="PANTHER" id="PTHR43311:SF1">
    <property type="entry name" value="GLUTAMYL-Q TRNA(ASP) SYNTHETASE"/>
    <property type="match status" value="1"/>
</dbReference>
<gene>
    <name evidence="9" type="primary">gluQRS</name>
    <name evidence="9" type="ORF">ACFQ14_00800</name>
</gene>
<dbReference type="SUPFAM" id="SSF52374">
    <property type="entry name" value="Nucleotidylyl transferase"/>
    <property type="match status" value="1"/>
</dbReference>
<dbReference type="Pfam" id="PF00749">
    <property type="entry name" value="tRNA-synt_1c"/>
    <property type="match status" value="1"/>
</dbReference>
<keyword evidence="6 7" id="KW-0030">Aminoacyl-tRNA synthetase</keyword>
<dbReference type="NCBIfam" id="NF004315">
    <property type="entry name" value="PRK05710.1-4"/>
    <property type="match status" value="1"/>
</dbReference>
<name>A0ABW3FDT9_9HYPH</name>
<organism evidence="9 10">
    <name type="scientific">Pseudahrensia aquimaris</name>
    <dbReference type="NCBI Taxonomy" id="744461"/>
    <lineage>
        <taxon>Bacteria</taxon>
        <taxon>Pseudomonadati</taxon>
        <taxon>Pseudomonadota</taxon>
        <taxon>Alphaproteobacteria</taxon>
        <taxon>Hyphomicrobiales</taxon>
        <taxon>Ahrensiaceae</taxon>
        <taxon>Pseudahrensia</taxon>
    </lineage>
</organism>
<accession>A0ABW3FDT9</accession>
<proteinExistence type="inferred from homology"/>
<evidence type="ECO:0000313" key="10">
    <source>
        <dbReference type="Proteomes" id="UP001597101"/>
    </source>
</evidence>
<dbReference type="InterPro" id="IPR014729">
    <property type="entry name" value="Rossmann-like_a/b/a_fold"/>
</dbReference>
<keyword evidence="10" id="KW-1185">Reference proteome</keyword>
<dbReference type="RefSeq" id="WP_377210793.1">
    <property type="nucleotide sequence ID" value="NZ_JBHTJV010000002.1"/>
</dbReference>
<keyword evidence="3 7" id="KW-0547">Nucleotide-binding</keyword>
<dbReference type="PRINTS" id="PR00987">
    <property type="entry name" value="TRNASYNTHGLU"/>
</dbReference>
<evidence type="ECO:0000256" key="4">
    <source>
        <dbReference type="ARBA" id="ARBA00022833"/>
    </source>
</evidence>
<evidence type="ECO:0000256" key="2">
    <source>
        <dbReference type="ARBA" id="ARBA00022723"/>
    </source>
</evidence>
<keyword evidence="2" id="KW-0479">Metal-binding</keyword>
<dbReference type="GO" id="GO:0016874">
    <property type="term" value="F:ligase activity"/>
    <property type="evidence" value="ECO:0007669"/>
    <property type="project" value="UniProtKB-KW"/>
</dbReference>
<dbReference type="InterPro" id="IPR049940">
    <property type="entry name" value="GluQ/Sye"/>
</dbReference>
<evidence type="ECO:0000256" key="7">
    <source>
        <dbReference type="RuleBase" id="RU363037"/>
    </source>
</evidence>
<protein>
    <submittedName>
        <fullName evidence="9">tRNA glutamyl-Q(34) synthetase GluQRS</fullName>
        <ecNumber evidence="9">6.1.1.-</ecNumber>
    </submittedName>
</protein>
<dbReference type="PROSITE" id="PS00178">
    <property type="entry name" value="AA_TRNA_LIGASE_I"/>
    <property type="match status" value="1"/>
</dbReference>
<dbReference type="EC" id="6.1.1.-" evidence="9"/>